<feature type="domain" description="TauD/TfdA-like" evidence="2">
    <location>
        <begin position="41"/>
        <end position="322"/>
    </location>
</feature>
<keyword evidence="1" id="KW-0560">Oxidoreductase</keyword>
<dbReference type="InterPro" id="IPR003819">
    <property type="entry name" value="TauD/TfdA-like"/>
</dbReference>
<dbReference type="SUPFAM" id="SSF51197">
    <property type="entry name" value="Clavaminate synthase-like"/>
    <property type="match status" value="1"/>
</dbReference>
<comment type="caution">
    <text evidence="3">The sequence shown here is derived from an EMBL/GenBank/DDBJ whole genome shotgun (WGS) entry which is preliminary data.</text>
</comment>
<dbReference type="FunFam" id="3.60.130.10:FF:000006">
    <property type="entry name" value="Clavaminate synthase-like protein At3g21360"/>
    <property type="match status" value="1"/>
</dbReference>
<evidence type="ECO:0000256" key="1">
    <source>
        <dbReference type="ARBA" id="ARBA00023002"/>
    </source>
</evidence>
<dbReference type="Proteomes" id="UP000245207">
    <property type="component" value="Unassembled WGS sequence"/>
</dbReference>
<name>A0A2U1KW11_ARTAN</name>
<dbReference type="AlphaFoldDB" id="A0A2U1KW11"/>
<dbReference type="Pfam" id="PF02668">
    <property type="entry name" value="TauD"/>
    <property type="match status" value="1"/>
</dbReference>
<gene>
    <name evidence="3" type="ORF">CTI12_AA558300</name>
</gene>
<dbReference type="InterPro" id="IPR050411">
    <property type="entry name" value="AlphaKG_dependent_hydroxylases"/>
</dbReference>
<sequence length="327" mass="36295">MAEKLFREIRVTQQKDCNGVIFPKILSLTNIPCKVSGLTDSIKASKSWLELQLHQSGAILFRGFPLVSASDFNDFVEAFGFEPLPYVGGAAIRTHVIGHVFTANESPLDQKIPFHHEMAVQPEFPSKLFFFCETEPVSGGETPVVLSHIIYDKMKERHPSFVQQLEEVGLIYTRVLSEDDDPSSPVGLGWKSKFSTSDKCIAQERAAKLGATLKWKESGAVEVKIGPIPGVRYDKSRNRKTWFNMLVSAIGGFENELNDDPAKAVTFGDGQPLPAHIVHDCCKILDEECVAIPWLKGDVLMLDNLAVLHARLPLITPPRRILASLCK</sequence>
<dbReference type="InterPro" id="IPR042098">
    <property type="entry name" value="TauD-like_sf"/>
</dbReference>
<dbReference type="PANTHER" id="PTHR10696">
    <property type="entry name" value="GAMMA-BUTYROBETAINE HYDROXYLASE-RELATED"/>
    <property type="match status" value="1"/>
</dbReference>
<dbReference type="EMBL" id="PKPP01013442">
    <property type="protein sequence ID" value="PWA40927.1"/>
    <property type="molecule type" value="Genomic_DNA"/>
</dbReference>
<proteinExistence type="predicted"/>
<evidence type="ECO:0000259" key="2">
    <source>
        <dbReference type="Pfam" id="PF02668"/>
    </source>
</evidence>
<dbReference type="STRING" id="35608.A0A2U1KW11"/>
<evidence type="ECO:0000313" key="4">
    <source>
        <dbReference type="Proteomes" id="UP000245207"/>
    </source>
</evidence>
<evidence type="ECO:0000313" key="3">
    <source>
        <dbReference type="EMBL" id="PWA40927.1"/>
    </source>
</evidence>
<keyword evidence="4" id="KW-1185">Reference proteome</keyword>
<accession>A0A2U1KW11</accession>
<dbReference type="GO" id="GO:0016491">
    <property type="term" value="F:oxidoreductase activity"/>
    <property type="evidence" value="ECO:0007669"/>
    <property type="project" value="UniProtKB-KW"/>
</dbReference>
<dbReference type="Gene3D" id="3.60.130.10">
    <property type="entry name" value="Clavaminate synthase-like"/>
    <property type="match status" value="1"/>
</dbReference>
<organism evidence="3 4">
    <name type="scientific">Artemisia annua</name>
    <name type="common">Sweet wormwood</name>
    <dbReference type="NCBI Taxonomy" id="35608"/>
    <lineage>
        <taxon>Eukaryota</taxon>
        <taxon>Viridiplantae</taxon>
        <taxon>Streptophyta</taxon>
        <taxon>Embryophyta</taxon>
        <taxon>Tracheophyta</taxon>
        <taxon>Spermatophyta</taxon>
        <taxon>Magnoliopsida</taxon>
        <taxon>eudicotyledons</taxon>
        <taxon>Gunneridae</taxon>
        <taxon>Pentapetalae</taxon>
        <taxon>asterids</taxon>
        <taxon>campanulids</taxon>
        <taxon>Asterales</taxon>
        <taxon>Asteraceae</taxon>
        <taxon>Asteroideae</taxon>
        <taxon>Anthemideae</taxon>
        <taxon>Artemisiinae</taxon>
        <taxon>Artemisia</taxon>
    </lineage>
</organism>
<reference evidence="3 4" key="1">
    <citation type="journal article" date="2018" name="Mol. Plant">
        <title>The genome of Artemisia annua provides insight into the evolution of Asteraceae family and artemisinin biosynthesis.</title>
        <authorList>
            <person name="Shen Q."/>
            <person name="Zhang L."/>
            <person name="Liao Z."/>
            <person name="Wang S."/>
            <person name="Yan T."/>
            <person name="Shi P."/>
            <person name="Liu M."/>
            <person name="Fu X."/>
            <person name="Pan Q."/>
            <person name="Wang Y."/>
            <person name="Lv Z."/>
            <person name="Lu X."/>
            <person name="Zhang F."/>
            <person name="Jiang W."/>
            <person name="Ma Y."/>
            <person name="Chen M."/>
            <person name="Hao X."/>
            <person name="Li L."/>
            <person name="Tang Y."/>
            <person name="Lv G."/>
            <person name="Zhou Y."/>
            <person name="Sun X."/>
            <person name="Brodelius P.E."/>
            <person name="Rose J.K.C."/>
            <person name="Tang K."/>
        </authorList>
    </citation>
    <scope>NUCLEOTIDE SEQUENCE [LARGE SCALE GENOMIC DNA]</scope>
    <source>
        <strain evidence="4">cv. Huhao1</strain>
        <tissue evidence="3">Leaf</tissue>
    </source>
</reference>
<dbReference type="OrthoDB" id="408743at2759"/>
<protein>
    <recommendedName>
        <fullName evidence="2">TauD/TfdA-like domain-containing protein</fullName>
    </recommendedName>
</protein>
<dbReference type="PANTHER" id="PTHR10696:SF21">
    <property type="entry name" value="TAUD_TFDA-LIKE DOMAIN-CONTAINING PROTEIN"/>
    <property type="match status" value="1"/>
</dbReference>